<dbReference type="AlphaFoldDB" id="A0A2A9P462"/>
<feature type="domain" description="YMC020W-like alpha/beta hydrolase" evidence="2">
    <location>
        <begin position="355"/>
        <end position="728"/>
    </location>
</feature>
<keyword evidence="4" id="KW-1185">Reference proteome</keyword>
<dbReference type="PANTHER" id="PTHR47349">
    <property type="entry name" value="CHROMOSOME 8, WHOLE GENOME SHOTGUN SEQUENCE"/>
    <property type="match status" value="1"/>
</dbReference>
<feature type="region of interest" description="Disordered" evidence="1">
    <location>
        <begin position="298"/>
        <end position="340"/>
    </location>
</feature>
<dbReference type="PANTHER" id="PTHR47349:SF1">
    <property type="entry name" value="AER328WP"/>
    <property type="match status" value="1"/>
</dbReference>
<dbReference type="InterPro" id="IPR058934">
    <property type="entry name" value="YMC020W-like"/>
</dbReference>
<feature type="region of interest" description="Disordered" evidence="1">
    <location>
        <begin position="88"/>
        <end position="271"/>
    </location>
</feature>
<dbReference type="Proteomes" id="UP000037136">
    <property type="component" value="Unassembled WGS sequence"/>
</dbReference>
<comment type="caution">
    <text evidence="3">The sequence shown here is derived from an EMBL/GenBank/DDBJ whole genome shotgun (WGS) entry which is preliminary data.</text>
</comment>
<name>A0A2A9P462_OPHUN</name>
<feature type="compositionally biased region" description="Basic and acidic residues" evidence="1">
    <location>
        <begin position="194"/>
        <end position="209"/>
    </location>
</feature>
<sequence length="770" mass="83132">MLPRKRQRPNPGPPTTALSREVAIPQTVLGPPPLLRSHRSIAALSAGMVDKQLRKSRSWYGVWPRVPSKAMASTSVARENILAATLRSSRPPDLGRLEDLTAGEETACQRESVTMDDENGSKTRSRDEDQPGTQSEDAHVPSPPTNQAPSHPLRSAASYSWLGWWSGTPMSETPDQSSTGAGAASSQSDNANPPERRQSEQQTAEKRAETCPGPESSSSTWFGLWPIYRDMNTTTTTTTTTTTAEDATTTDEPSPAPSLPDSRPEAAPKAGSTWAFWSRDSTTGTGALSQGAGQVAVMGEASESHPHPMTAVVVSDENTKSTWRRSKRARPPSPALSDAAVTEAPTIPSPANVVLPCFNTTYSVKEKPSMLRQLADWLLLRPQTCPTRHVQRLSERRRIRKAVAIGVHGLIPAAYLRPMLGQPTGTSLRLASLCGDAIRRWAGDECEVQTIALEGEGRIGDRVDSLWRLLLNWMDALRRADCLVMAAHSQGVPVAIMLLQRLMDFGILSPDARIGVCAMAGVTLGPFSDLRSGLLPSAATELWELADPQSSISRKLQTSISRVLESGGRISFIASLDDQLVPLDSALYTPASHPYLYRAVFIDSRLQSPAPDFIALLVALALKLRNLGRDDDGLLHQLARPLAGPLYTGDGHSRLYYDAAVYDVAVAHALETDDVPVAVPCRLRGCDATAIDAATTATDAAAAGTAVVAGVNQNPYVLPWIMRGILDDASLAGDVAEDSLHLLRQFDEWRPATKALKDVKYRLEAVRSKL</sequence>
<evidence type="ECO:0000313" key="4">
    <source>
        <dbReference type="Proteomes" id="UP000037136"/>
    </source>
</evidence>
<reference evidence="3 4" key="1">
    <citation type="journal article" date="2015" name="BMC Genomics">
        <title>Gene expression during zombie ant biting behavior reflects the complexity underlying fungal parasitic behavioral manipulation.</title>
        <authorList>
            <person name="de Bekker C."/>
            <person name="Ohm R.A."/>
            <person name="Loreto R.G."/>
            <person name="Sebastian A."/>
            <person name="Albert I."/>
            <person name="Merrow M."/>
            <person name="Brachmann A."/>
            <person name="Hughes D.P."/>
        </authorList>
    </citation>
    <scope>NUCLEOTIDE SEQUENCE [LARGE SCALE GENOMIC DNA]</scope>
    <source>
        <strain evidence="3 4">SC16a</strain>
    </source>
</reference>
<dbReference type="Pfam" id="PF26147">
    <property type="entry name" value="AB_HYDROLASE_YMC0-YMC35"/>
    <property type="match status" value="1"/>
</dbReference>
<reference evidence="3 4" key="2">
    <citation type="journal article" date="2017" name="Sci. Rep.">
        <title>Ant-infecting Ophiocordyceps genomes reveal a high diversity of potential behavioral manipulation genes and a possible major role for enterotoxins.</title>
        <authorList>
            <person name="de Bekker C."/>
            <person name="Ohm R.A."/>
            <person name="Evans H.C."/>
            <person name="Brachmann A."/>
            <person name="Hughes D.P."/>
        </authorList>
    </citation>
    <scope>NUCLEOTIDE SEQUENCE [LARGE SCALE GENOMIC DNA]</scope>
    <source>
        <strain evidence="3 4">SC16a</strain>
    </source>
</reference>
<proteinExistence type="predicted"/>
<dbReference type="EMBL" id="LAZP02000706">
    <property type="protein sequence ID" value="PFH55954.1"/>
    <property type="molecule type" value="Genomic_DNA"/>
</dbReference>
<evidence type="ECO:0000313" key="3">
    <source>
        <dbReference type="EMBL" id="PFH55954.1"/>
    </source>
</evidence>
<gene>
    <name evidence="3" type="ORF">XA68_17329</name>
</gene>
<dbReference type="InterPro" id="IPR058933">
    <property type="entry name" value="YMC020W-like_ab_hydrolase"/>
</dbReference>
<feature type="compositionally biased region" description="Low complexity" evidence="1">
    <location>
        <begin position="233"/>
        <end position="252"/>
    </location>
</feature>
<dbReference type="OrthoDB" id="5598028at2759"/>
<organism evidence="3 4">
    <name type="scientific">Ophiocordyceps unilateralis</name>
    <name type="common">Zombie-ant fungus</name>
    <name type="synonym">Torrubia unilateralis</name>
    <dbReference type="NCBI Taxonomy" id="268505"/>
    <lineage>
        <taxon>Eukaryota</taxon>
        <taxon>Fungi</taxon>
        <taxon>Dikarya</taxon>
        <taxon>Ascomycota</taxon>
        <taxon>Pezizomycotina</taxon>
        <taxon>Sordariomycetes</taxon>
        <taxon>Hypocreomycetidae</taxon>
        <taxon>Hypocreales</taxon>
        <taxon>Ophiocordycipitaceae</taxon>
        <taxon>Ophiocordyceps</taxon>
    </lineage>
</organism>
<evidence type="ECO:0000256" key="1">
    <source>
        <dbReference type="SAM" id="MobiDB-lite"/>
    </source>
</evidence>
<feature type="compositionally biased region" description="Basic and acidic residues" evidence="1">
    <location>
        <begin position="119"/>
        <end position="129"/>
    </location>
</feature>
<evidence type="ECO:0000259" key="2">
    <source>
        <dbReference type="Pfam" id="PF26147"/>
    </source>
</evidence>
<feature type="region of interest" description="Disordered" evidence="1">
    <location>
        <begin position="1"/>
        <end position="33"/>
    </location>
</feature>
<protein>
    <recommendedName>
        <fullName evidence="2">YMC020W-like alpha/beta hydrolase domain-containing protein</fullName>
    </recommendedName>
</protein>
<feature type="compositionally biased region" description="Low complexity" evidence="1">
    <location>
        <begin position="176"/>
        <end position="188"/>
    </location>
</feature>
<accession>A0A2A9P462</accession>